<protein>
    <submittedName>
        <fullName evidence="2">Uncharacterized protein</fullName>
    </submittedName>
</protein>
<comment type="caution">
    <text evidence="2">The sequence shown here is derived from an EMBL/GenBank/DDBJ whole genome shotgun (WGS) entry which is preliminary data.</text>
</comment>
<dbReference type="EMBL" id="CAJOBH010254002">
    <property type="protein sequence ID" value="CAF5144794.1"/>
    <property type="molecule type" value="Genomic_DNA"/>
</dbReference>
<name>A0A8S3FYC8_9BILA</name>
<organism evidence="2 3">
    <name type="scientific">Rotaria magnacalcarata</name>
    <dbReference type="NCBI Taxonomy" id="392030"/>
    <lineage>
        <taxon>Eukaryota</taxon>
        <taxon>Metazoa</taxon>
        <taxon>Spiralia</taxon>
        <taxon>Gnathifera</taxon>
        <taxon>Rotifera</taxon>
        <taxon>Eurotatoria</taxon>
        <taxon>Bdelloidea</taxon>
        <taxon>Philodinida</taxon>
        <taxon>Philodinidae</taxon>
        <taxon>Rotaria</taxon>
    </lineage>
</organism>
<accession>A0A8S3FYC8</accession>
<dbReference type="Proteomes" id="UP000681967">
    <property type="component" value="Unassembled WGS sequence"/>
</dbReference>
<dbReference type="AlphaFoldDB" id="A0A8S3FYC8"/>
<evidence type="ECO:0000313" key="3">
    <source>
        <dbReference type="Proteomes" id="UP000681967"/>
    </source>
</evidence>
<reference evidence="2" key="1">
    <citation type="submission" date="2021-02" db="EMBL/GenBank/DDBJ databases">
        <authorList>
            <person name="Nowell W R."/>
        </authorList>
    </citation>
    <scope>NUCLEOTIDE SEQUENCE</scope>
</reference>
<gene>
    <name evidence="2" type="ORF">BYL167_LOCUS70919</name>
</gene>
<feature type="non-terminal residue" evidence="2">
    <location>
        <position position="1"/>
    </location>
</feature>
<proteinExistence type="predicted"/>
<evidence type="ECO:0000313" key="2">
    <source>
        <dbReference type="EMBL" id="CAF5144794.1"/>
    </source>
</evidence>
<feature type="region of interest" description="Disordered" evidence="1">
    <location>
        <begin position="47"/>
        <end position="80"/>
    </location>
</feature>
<sequence length="177" mass="19712">SHCSPLVEANPSNSIVIHDELDRNLLTSTNRRSLSLNNVILSLPDTSNDDQDKIPIHSKPPLPPGKSITTSKLPTTGRSFRGTFGNTKRTYYSQSIEYAKLSIEDLEKSLHGASSIDQWIDSLPILGTPSLNRNKPIRTVVSTDNKKIKRSITIDDEYNGNILNGSYRQQVSELFFS</sequence>
<feature type="compositionally biased region" description="Polar residues" evidence="1">
    <location>
        <begin position="67"/>
        <end position="80"/>
    </location>
</feature>
<evidence type="ECO:0000256" key="1">
    <source>
        <dbReference type="SAM" id="MobiDB-lite"/>
    </source>
</evidence>